<evidence type="ECO:0000313" key="1">
    <source>
        <dbReference type="EMBL" id="CUO80684.1"/>
    </source>
</evidence>
<dbReference type="InterPro" id="IPR014961">
    <property type="entry name" value="DUF1829"/>
</dbReference>
<protein>
    <submittedName>
        <fullName evidence="1">Domain of uncharacterized function DUF1828</fullName>
    </submittedName>
</protein>
<proteinExistence type="predicted"/>
<organism evidence="1 2">
    <name type="scientific">Collinsella aerofaciens</name>
    <dbReference type="NCBI Taxonomy" id="74426"/>
    <lineage>
        <taxon>Bacteria</taxon>
        <taxon>Bacillati</taxon>
        <taxon>Actinomycetota</taxon>
        <taxon>Coriobacteriia</taxon>
        <taxon>Coriobacteriales</taxon>
        <taxon>Coriobacteriaceae</taxon>
        <taxon>Collinsella</taxon>
    </lineage>
</organism>
<dbReference type="RefSeq" id="WP_055250181.1">
    <property type="nucleotide sequence ID" value="NZ_CABIXX010000001.1"/>
</dbReference>
<sequence>MNVDQARGFISAYAKFVEANMVPVQQGNGVCISTPMLNRNNDCMRVYLGDDPAGGYVISDLGETINDLELSGFTMKGQRIDKLNSILSGFSVKEEKGELCITASGSDLPMKMNMLLQAMASVDDMFLLSQSSVRNLFTEDVGNWLLDNEIPYVPGPSFQGRSGLSFKFDYAIGKNKRRPMRLIKTVNNPGKQGIQNALFGWEDIKSARNDCEGVVFLNSTNTKDGVVSPESIEACKNYGLTPIIWGVDQDSYVPMLAA</sequence>
<dbReference type="Proteomes" id="UP000095454">
    <property type="component" value="Unassembled WGS sequence"/>
</dbReference>
<name>A0A174I0K0_9ACTN</name>
<dbReference type="Pfam" id="PF08861">
    <property type="entry name" value="DUF1828"/>
    <property type="match status" value="1"/>
</dbReference>
<reference evidence="1 2" key="1">
    <citation type="submission" date="2015-09" db="EMBL/GenBank/DDBJ databases">
        <authorList>
            <consortium name="Pathogen Informatics"/>
        </authorList>
    </citation>
    <scope>NUCLEOTIDE SEQUENCE [LARGE SCALE GENOMIC DNA]</scope>
    <source>
        <strain evidence="1 2">2789STDY5834902</strain>
    </source>
</reference>
<gene>
    <name evidence="1" type="ORF">ERS852514_00156</name>
</gene>
<dbReference type="Pfam" id="PF08862">
    <property type="entry name" value="DUF1829"/>
    <property type="match status" value="1"/>
</dbReference>
<accession>A0A174I0K0</accession>
<dbReference type="InterPro" id="IPR014960">
    <property type="entry name" value="DUF1828"/>
</dbReference>
<dbReference type="EMBL" id="CZAQ01000001">
    <property type="protein sequence ID" value="CUO80684.1"/>
    <property type="molecule type" value="Genomic_DNA"/>
</dbReference>
<evidence type="ECO:0000313" key="2">
    <source>
        <dbReference type="Proteomes" id="UP000095454"/>
    </source>
</evidence>
<dbReference type="AlphaFoldDB" id="A0A174I0K0"/>